<proteinExistence type="predicted"/>
<dbReference type="PROSITE" id="PS50109">
    <property type="entry name" value="HIS_KIN"/>
    <property type="match status" value="1"/>
</dbReference>
<dbReference type="InterPro" id="IPR036890">
    <property type="entry name" value="HATPase_C_sf"/>
</dbReference>
<feature type="non-terminal residue" evidence="11">
    <location>
        <position position="1"/>
    </location>
</feature>
<keyword evidence="3" id="KW-0597">Phosphoprotein</keyword>
<dbReference type="InterPro" id="IPR005467">
    <property type="entry name" value="His_kinase_dom"/>
</dbReference>
<evidence type="ECO:0000256" key="8">
    <source>
        <dbReference type="ARBA" id="ARBA00023012"/>
    </source>
</evidence>
<dbReference type="InterPro" id="IPR029016">
    <property type="entry name" value="GAF-like_dom_sf"/>
</dbReference>
<evidence type="ECO:0000256" key="9">
    <source>
        <dbReference type="SAM" id="MobiDB-lite"/>
    </source>
</evidence>
<evidence type="ECO:0000256" key="3">
    <source>
        <dbReference type="ARBA" id="ARBA00022553"/>
    </source>
</evidence>
<evidence type="ECO:0000256" key="1">
    <source>
        <dbReference type="ARBA" id="ARBA00000085"/>
    </source>
</evidence>
<feature type="domain" description="Histidine kinase" evidence="10">
    <location>
        <begin position="171"/>
        <end position="401"/>
    </location>
</feature>
<accession>A0ABS7CFS7</accession>
<keyword evidence="5" id="KW-0547">Nucleotide-binding</keyword>
<feature type="non-terminal residue" evidence="11">
    <location>
        <position position="417"/>
    </location>
</feature>
<keyword evidence="8" id="KW-0902">Two-component regulatory system</keyword>
<evidence type="ECO:0000256" key="7">
    <source>
        <dbReference type="ARBA" id="ARBA00022840"/>
    </source>
</evidence>
<name>A0ABS7CFS7_9BACL</name>
<dbReference type="InterPro" id="IPR036097">
    <property type="entry name" value="HisK_dim/P_sf"/>
</dbReference>
<dbReference type="InterPro" id="IPR003661">
    <property type="entry name" value="HisK_dim/P_dom"/>
</dbReference>
<dbReference type="InterPro" id="IPR004358">
    <property type="entry name" value="Sig_transdc_His_kin-like_C"/>
</dbReference>
<evidence type="ECO:0000256" key="5">
    <source>
        <dbReference type="ARBA" id="ARBA00022741"/>
    </source>
</evidence>
<dbReference type="SMART" id="SM00388">
    <property type="entry name" value="HisKA"/>
    <property type="match status" value="1"/>
</dbReference>
<dbReference type="CDD" id="cd00082">
    <property type="entry name" value="HisKA"/>
    <property type="match status" value="1"/>
</dbReference>
<dbReference type="GO" id="GO:0016301">
    <property type="term" value="F:kinase activity"/>
    <property type="evidence" value="ECO:0007669"/>
    <property type="project" value="UniProtKB-KW"/>
</dbReference>
<dbReference type="Pfam" id="PF00512">
    <property type="entry name" value="HisKA"/>
    <property type="match status" value="1"/>
</dbReference>
<dbReference type="InterPro" id="IPR050736">
    <property type="entry name" value="Sensor_HK_Regulatory"/>
</dbReference>
<keyword evidence="4" id="KW-0808">Transferase</keyword>
<comment type="caution">
    <text evidence="11">The sequence shown here is derived from an EMBL/GenBank/DDBJ whole genome shotgun (WGS) entry which is preliminary data.</text>
</comment>
<evidence type="ECO:0000256" key="4">
    <source>
        <dbReference type="ARBA" id="ARBA00022679"/>
    </source>
</evidence>
<dbReference type="Gene3D" id="3.30.450.40">
    <property type="match status" value="1"/>
</dbReference>
<dbReference type="SUPFAM" id="SSF47384">
    <property type="entry name" value="Homodimeric domain of signal transducing histidine kinase"/>
    <property type="match status" value="1"/>
</dbReference>
<dbReference type="EMBL" id="JAHZIK010001822">
    <property type="protein sequence ID" value="MBW7459771.1"/>
    <property type="molecule type" value="Genomic_DNA"/>
</dbReference>
<evidence type="ECO:0000313" key="11">
    <source>
        <dbReference type="EMBL" id="MBW7459771.1"/>
    </source>
</evidence>
<dbReference type="SMART" id="SM00387">
    <property type="entry name" value="HATPase_c"/>
    <property type="match status" value="1"/>
</dbReference>
<dbReference type="Gene3D" id="1.10.287.130">
    <property type="match status" value="1"/>
</dbReference>
<dbReference type="InterPro" id="IPR003594">
    <property type="entry name" value="HATPase_dom"/>
</dbReference>
<reference evidence="11 12" key="1">
    <citation type="submission" date="2021-07" db="EMBL/GenBank/DDBJ databases">
        <title>Paenibacillus radiodurans sp. nov., isolated from the southeastern edge of Tengger Desert.</title>
        <authorList>
            <person name="Zhang G."/>
        </authorList>
    </citation>
    <scope>NUCLEOTIDE SEQUENCE [LARGE SCALE GENOMIC DNA]</scope>
    <source>
        <strain evidence="11 12">CCM 7311</strain>
    </source>
</reference>
<evidence type="ECO:0000313" key="12">
    <source>
        <dbReference type="Proteomes" id="UP001519887"/>
    </source>
</evidence>
<keyword evidence="7" id="KW-0067">ATP-binding</keyword>
<dbReference type="Pfam" id="PF02518">
    <property type="entry name" value="HATPase_c"/>
    <property type="match status" value="1"/>
</dbReference>
<evidence type="ECO:0000259" key="10">
    <source>
        <dbReference type="PROSITE" id="PS50109"/>
    </source>
</evidence>
<dbReference type="Gene3D" id="3.30.565.10">
    <property type="entry name" value="Histidine kinase-like ATPase, C-terminal domain"/>
    <property type="match status" value="1"/>
</dbReference>
<organism evidence="11 12">
    <name type="scientific">Paenibacillus sepulcri</name>
    <dbReference type="NCBI Taxonomy" id="359917"/>
    <lineage>
        <taxon>Bacteria</taxon>
        <taxon>Bacillati</taxon>
        <taxon>Bacillota</taxon>
        <taxon>Bacilli</taxon>
        <taxon>Bacillales</taxon>
        <taxon>Paenibacillaceae</taxon>
        <taxon>Paenibacillus</taxon>
    </lineage>
</organism>
<dbReference type="PANTHER" id="PTHR43711:SF26">
    <property type="entry name" value="SENSOR HISTIDINE KINASE RCSC"/>
    <property type="match status" value="1"/>
</dbReference>
<dbReference type="PANTHER" id="PTHR43711">
    <property type="entry name" value="TWO-COMPONENT HISTIDINE KINASE"/>
    <property type="match status" value="1"/>
</dbReference>
<gene>
    <name evidence="11" type="ORF">K0U00_37500</name>
</gene>
<evidence type="ECO:0000256" key="6">
    <source>
        <dbReference type="ARBA" id="ARBA00022777"/>
    </source>
</evidence>
<dbReference type="SUPFAM" id="SSF55874">
    <property type="entry name" value="ATPase domain of HSP90 chaperone/DNA topoisomerase II/histidine kinase"/>
    <property type="match status" value="1"/>
</dbReference>
<dbReference type="Proteomes" id="UP001519887">
    <property type="component" value="Unassembled WGS sequence"/>
</dbReference>
<sequence length="417" mass="46756">IGETVPRTLLLVPVTYQKQLLAVIELASLQAFDERQRKLVHELAENCGIALNNLFGRIRVQELLHESQTMAEELQVQSEELMSQQEELRRSNENLEEQTEALKRSEEQLQSQQEQLEHNNDELVKKTHELEQQMRQTEQKNEQIEKTKTALEKQTVQLALSSKYKSEFLANMSHELRTPLNSLLILSQMLKDNKEGNLTAKQVDFATTIHSSGGDLLKLIDEILDLSKIGAGKMNIVTEEVPIRDLTEMVRSSFKPVSQQKNINLQIQIEPGTPASLYTDSQRIKQILKNLLSNAFKFTQEGSVSLSIRSSHRDDLDFAEGKGSVLAFEVRDTGIGIPLEKQQIIFEAFQQADGTTSRTYGGTGLGLAISRDLAKLLGGEITLHSEEGQGSTFTLYLPEFHVAASVESPAGAEEDSW</sequence>
<dbReference type="PRINTS" id="PR00344">
    <property type="entry name" value="BCTRLSENSOR"/>
</dbReference>
<feature type="region of interest" description="Disordered" evidence="9">
    <location>
        <begin position="81"/>
        <end position="117"/>
    </location>
</feature>
<protein>
    <recommendedName>
        <fullName evidence="2">histidine kinase</fullName>
        <ecNumber evidence="2">2.7.13.3</ecNumber>
    </recommendedName>
</protein>
<keyword evidence="12" id="KW-1185">Reference proteome</keyword>
<comment type="catalytic activity">
    <reaction evidence="1">
        <text>ATP + protein L-histidine = ADP + protein N-phospho-L-histidine.</text>
        <dbReference type="EC" id="2.7.13.3"/>
    </reaction>
</comment>
<dbReference type="CDD" id="cd16922">
    <property type="entry name" value="HATPase_EvgS-ArcB-TorS-like"/>
    <property type="match status" value="1"/>
</dbReference>
<dbReference type="SUPFAM" id="SSF55781">
    <property type="entry name" value="GAF domain-like"/>
    <property type="match status" value="1"/>
</dbReference>
<evidence type="ECO:0000256" key="2">
    <source>
        <dbReference type="ARBA" id="ARBA00012438"/>
    </source>
</evidence>
<keyword evidence="6 11" id="KW-0418">Kinase</keyword>
<dbReference type="EC" id="2.7.13.3" evidence="2"/>